<dbReference type="PANTHER" id="PTHR31594">
    <property type="entry name" value="AIG1-TYPE G DOMAIN-CONTAINING PROTEIN"/>
    <property type="match status" value="1"/>
</dbReference>
<dbReference type="Pfam" id="PF21109">
    <property type="entry name" value="Stonustoxin_helical"/>
    <property type="match status" value="1"/>
</dbReference>
<sequence length="708" mass="81507">MASEKQVEVVTLGRPFHLGMLYDMRSDSLITGVTLWNPKKLENNTKINKQPSTDYEIITGDSFENKAHALGIEASLKLSLLGGLINSAGSAKYADDHQKTNHATRLTLKYSTTTHFEQLTMDHLGKGKLDYPDLHDRNLATHVVTGVVYGAEAFFVFDRTLSTNESKNEIHGALKVMINKIPKFQNEGEAKLDLTDNEKRFLDNLNCKFYSDFSLSENPSTFEEAVKLYRQLPSRLGQNNENAVPKKVWLYPLHLLDGKDMRIVRQISSNLTDQLIAVLEDYHSLKVKASDLRRNMILTHFSDMKKPLSDFVDRLDELQRDLKEQIGKLLPQLRGAVSNEESKLFDVLKQLDLSPFKKQDLELWLKRKENLVALTTSFVESLTKDRDLNITVESSSRSNIIADMTHPRIFCLSFRFNDENEYLLEDMYNYRYKNQTSKSEENRQNLKPWFEDGQIKGQIHAHIERFKEFAAANSTITNGSNKFVVNEGYWRDSNKRVKVILYENGSEKEIFIFPVKAACGGNICSKCKLCIDWSYYGNLTNDLEQLRNRQSDNIVNKNRWHRHPNATCIADVDDLVGVVGVHTADVVEFIFYSIICIIGSTVLCISALIFLPIFFIVYFISTFIFLLLHFFRNFHFRGAGGAIYRYTRAFYRWQRFNYLKGRQLRDLERQELIYDVSSDDRLGADHAVNIDPNLVNRAAIVDHLCRCG</sequence>
<dbReference type="PANTHER" id="PTHR31594:SF16">
    <property type="entry name" value="SI:CH211-281L24.3"/>
    <property type="match status" value="1"/>
</dbReference>
<dbReference type="InterPro" id="IPR052090">
    <property type="entry name" value="Cytolytic_pore-forming_toxin"/>
</dbReference>
<dbReference type="Pfam" id="PF24674">
    <property type="entry name" value="MACPF_SNTX"/>
    <property type="match status" value="1"/>
</dbReference>
<dbReference type="Pfam" id="PF18078">
    <property type="entry name" value="Thioredoxin_11"/>
    <property type="match status" value="1"/>
</dbReference>
<dbReference type="EMBL" id="CAJNOE010002647">
    <property type="protein sequence ID" value="CAF1489043.1"/>
    <property type="molecule type" value="Genomic_DNA"/>
</dbReference>
<dbReference type="InterPro" id="IPR048997">
    <property type="entry name" value="Stonustoxin-like_helical"/>
</dbReference>
<evidence type="ECO:0000313" key="6">
    <source>
        <dbReference type="EMBL" id="CAF4175375.1"/>
    </source>
</evidence>
<keyword evidence="1" id="KW-0472">Membrane</keyword>
<reference evidence="5" key="1">
    <citation type="submission" date="2021-02" db="EMBL/GenBank/DDBJ databases">
        <authorList>
            <person name="Nowell W R."/>
        </authorList>
    </citation>
    <scope>NUCLEOTIDE SEQUENCE</scope>
</reference>
<evidence type="ECO:0000259" key="3">
    <source>
        <dbReference type="Pfam" id="PF21109"/>
    </source>
</evidence>
<feature type="transmembrane region" description="Helical" evidence="1">
    <location>
        <begin position="605"/>
        <end position="628"/>
    </location>
</feature>
<feature type="domain" description="SNTX thioredoxin-like" evidence="2">
    <location>
        <begin position="388"/>
        <end position="507"/>
    </location>
</feature>
<dbReference type="InterPro" id="IPR056072">
    <property type="entry name" value="SNTX_MACPF/CDC-like_dom"/>
</dbReference>
<feature type="domain" description="Stonustoxin-like helical" evidence="3">
    <location>
        <begin position="278"/>
        <end position="370"/>
    </location>
</feature>
<keyword evidence="1" id="KW-1133">Transmembrane helix</keyword>
<dbReference type="EMBL" id="CAJOBB010006987">
    <property type="protein sequence ID" value="CAF4175375.1"/>
    <property type="molecule type" value="Genomic_DNA"/>
</dbReference>
<name>A0A815SFF7_9BILA</name>
<protein>
    <recommendedName>
        <fullName evidence="8">SNTX thioredoxin-like domain-containing protein</fullName>
    </recommendedName>
</protein>
<evidence type="ECO:0000313" key="5">
    <source>
        <dbReference type="EMBL" id="CAF1489043.1"/>
    </source>
</evidence>
<evidence type="ECO:0000259" key="2">
    <source>
        <dbReference type="Pfam" id="PF18078"/>
    </source>
</evidence>
<comment type="caution">
    <text evidence="5">The sequence shown here is derived from an EMBL/GenBank/DDBJ whole genome shotgun (WGS) entry which is preliminary data.</text>
</comment>
<accession>A0A815SFF7</accession>
<gene>
    <name evidence="5" type="ORF">IZO911_LOCUS44388</name>
    <name evidence="6" type="ORF">KXQ929_LOCUS38636</name>
</gene>
<dbReference type="Proteomes" id="UP000663868">
    <property type="component" value="Unassembled WGS sequence"/>
</dbReference>
<evidence type="ECO:0000313" key="7">
    <source>
        <dbReference type="Proteomes" id="UP000663860"/>
    </source>
</evidence>
<dbReference type="InterPro" id="IPR040581">
    <property type="entry name" value="Thioredoxin_11"/>
</dbReference>
<evidence type="ECO:0008006" key="8">
    <source>
        <dbReference type="Google" id="ProtNLM"/>
    </source>
</evidence>
<dbReference type="AlphaFoldDB" id="A0A815SFF7"/>
<evidence type="ECO:0000259" key="4">
    <source>
        <dbReference type="Pfam" id="PF24674"/>
    </source>
</evidence>
<proteinExistence type="predicted"/>
<evidence type="ECO:0000256" key="1">
    <source>
        <dbReference type="SAM" id="Phobius"/>
    </source>
</evidence>
<keyword evidence="1" id="KW-0812">Transmembrane</keyword>
<feature type="domain" description="SNTX MACPF/CDC-like" evidence="4">
    <location>
        <begin position="11"/>
        <end position="162"/>
    </location>
</feature>
<organism evidence="5 7">
    <name type="scientific">Adineta steineri</name>
    <dbReference type="NCBI Taxonomy" id="433720"/>
    <lineage>
        <taxon>Eukaryota</taxon>
        <taxon>Metazoa</taxon>
        <taxon>Spiralia</taxon>
        <taxon>Gnathifera</taxon>
        <taxon>Rotifera</taxon>
        <taxon>Eurotatoria</taxon>
        <taxon>Bdelloidea</taxon>
        <taxon>Adinetida</taxon>
        <taxon>Adinetidae</taxon>
        <taxon>Adineta</taxon>
    </lineage>
</organism>
<dbReference type="Proteomes" id="UP000663860">
    <property type="component" value="Unassembled WGS sequence"/>
</dbReference>